<keyword evidence="1" id="KW-0695">RNA-directed DNA polymerase</keyword>
<dbReference type="GO" id="GO:0003964">
    <property type="term" value="F:RNA-directed DNA polymerase activity"/>
    <property type="evidence" value="ECO:0007669"/>
    <property type="project" value="UniProtKB-KW"/>
</dbReference>
<keyword evidence="1" id="KW-0808">Transferase</keyword>
<gene>
    <name evidence="1" type="ORF">Tci_905926</name>
</gene>
<proteinExistence type="predicted"/>
<comment type="caution">
    <text evidence="1">The sequence shown here is derived from an EMBL/GenBank/DDBJ whole genome shotgun (WGS) entry which is preliminary data.</text>
</comment>
<sequence>MTANKIDVTDKACEEYFQEVLGFFNVTASGSPTPSDDQIVSTTSPTLTPFGDSDFLLFEEANAFLGLEDDPDSPELVKLKRSNLPLTNLLRSNSKTTLPILNMLFWKATTSCLSSLLKSWERKKKSL</sequence>
<name>A0A699VFF9_TANCI</name>
<dbReference type="EMBL" id="BKCJ011441109">
    <property type="protein sequence ID" value="GFD33957.1"/>
    <property type="molecule type" value="Genomic_DNA"/>
</dbReference>
<keyword evidence="1" id="KW-0548">Nucleotidyltransferase</keyword>
<dbReference type="AlphaFoldDB" id="A0A699VFF9"/>
<accession>A0A699VFF9</accession>
<evidence type="ECO:0000313" key="1">
    <source>
        <dbReference type="EMBL" id="GFD33957.1"/>
    </source>
</evidence>
<organism evidence="1">
    <name type="scientific">Tanacetum cinerariifolium</name>
    <name type="common">Dalmatian daisy</name>
    <name type="synonym">Chrysanthemum cinerariifolium</name>
    <dbReference type="NCBI Taxonomy" id="118510"/>
    <lineage>
        <taxon>Eukaryota</taxon>
        <taxon>Viridiplantae</taxon>
        <taxon>Streptophyta</taxon>
        <taxon>Embryophyta</taxon>
        <taxon>Tracheophyta</taxon>
        <taxon>Spermatophyta</taxon>
        <taxon>Magnoliopsida</taxon>
        <taxon>eudicotyledons</taxon>
        <taxon>Gunneridae</taxon>
        <taxon>Pentapetalae</taxon>
        <taxon>asterids</taxon>
        <taxon>campanulids</taxon>
        <taxon>Asterales</taxon>
        <taxon>Asteraceae</taxon>
        <taxon>Asteroideae</taxon>
        <taxon>Anthemideae</taxon>
        <taxon>Anthemidinae</taxon>
        <taxon>Tanacetum</taxon>
    </lineage>
</organism>
<protein>
    <submittedName>
        <fullName evidence="1">Reverse transcriptase domain-containing protein</fullName>
    </submittedName>
</protein>
<reference evidence="1" key="1">
    <citation type="journal article" date="2019" name="Sci. Rep.">
        <title>Draft genome of Tanacetum cinerariifolium, the natural source of mosquito coil.</title>
        <authorList>
            <person name="Yamashiro T."/>
            <person name="Shiraishi A."/>
            <person name="Satake H."/>
            <person name="Nakayama K."/>
        </authorList>
    </citation>
    <scope>NUCLEOTIDE SEQUENCE</scope>
</reference>